<dbReference type="GO" id="GO:0005092">
    <property type="term" value="F:GDP-dissociation inhibitor activity"/>
    <property type="evidence" value="ECO:0007669"/>
    <property type="project" value="InterPro"/>
</dbReference>
<dbReference type="Proteomes" id="UP000288805">
    <property type="component" value="Unassembled WGS sequence"/>
</dbReference>
<evidence type="ECO:0000256" key="1">
    <source>
        <dbReference type="ARBA" id="ARBA00005593"/>
    </source>
</evidence>
<dbReference type="Pfam" id="PF00996">
    <property type="entry name" value="GDI"/>
    <property type="match status" value="1"/>
</dbReference>
<comment type="similarity">
    <text evidence="1">Belongs to the Rab GDI family.</text>
</comment>
<dbReference type="AlphaFoldDB" id="A0A438HMQ5"/>
<dbReference type="InterPro" id="IPR036188">
    <property type="entry name" value="FAD/NAD-bd_sf"/>
</dbReference>
<dbReference type="PANTHER" id="PTHR11787">
    <property type="entry name" value="RAB GDP-DISSOCIATION INHIBITOR"/>
    <property type="match status" value="1"/>
</dbReference>
<comment type="caution">
    <text evidence="2">The sequence shown here is derived from an EMBL/GenBank/DDBJ whole genome shotgun (WGS) entry which is preliminary data.</text>
</comment>
<dbReference type="Gene3D" id="3.30.519.10">
    <property type="entry name" value="Guanine Nucleotide Dissociation Inhibitor, domain 2"/>
    <property type="match status" value="1"/>
</dbReference>
<accession>A0A438HMQ5</accession>
<dbReference type="GO" id="GO:0007264">
    <property type="term" value="P:small GTPase-mediated signal transduction"/>
    <property type="evidence" value="ECO:0007669"/>
    <property type="project" value="InterPro"/>
</dbReference>
<reference evidence="2 3" key="1">
    <citation type="journal article" date="2018" name="PLoS Genet.">
        <title>Population sequencing reveals clonal diversity and ancestral inbreeding in the grapevine cultivar Chardonnay.</title>
        <authorList>
            <person name="Roach M.J."/>
            <person name="Johnson D.L."/>
            <person name="Bohlmann J."/>
            <person name="van Vuuren H.J."/>
            <person name="Jones S.J."/>
            <person name="Pretorius I.S."/>
            <person name="Schmidt S.A."/>
            <person name="Borneman A.R."/>
        </authorList>
    </citation>
    <scope>NUCLEOTIDE SEQUENCE [LARGE SCALE GENOMIC DNA]</scope>
    <source>
        <strain evidence="3">cv. Chardonnay</strain>
        <tissue evidence="2">Leaf</tissue>
    </source>
</reference>
<evidence type="ECO:0000313" key="2">
    <source>
        <dbReference type="EMBL" id="RVW85721.1"/>
    </source>
</evidence>
<dbReference type="SUPFAM" id="SSF51905">
    <property type="entry name" value="FAD/NAD(P)-binding domain"/>
    <property type="match status" value="1"/>
</dbReference>
<dbReference type="EMBL" id="QGNW01000201">
    <property type="protein sequence ID" value="RVW85721.1"/>
    <property type="molecule type" value="Genomic_DNA"/>
</dbReference>
<gene>
    <name evidence="2" type="primary">REP_2</name>
    <name evidence="2" type="ORF">CK203_033409</name>
</gene>
<dbReference type="Gene3D" id="1.10.405.10">
    <property type="entry name" value="Guanine Nucleotide Dissociation Inhibitor, domain 1"/>
    <property type="match status" value="1"/>
</dbReference>
<dbReference type="InterPro" id="IPR018203">
    <property type="entry name" value="GDP_dissociation_inhibitor"/>
</dbReference>
<organism evidence="2 3">
    <name type="scientific">Vitis vinifera</name>
    <name type="common">Grape</name>
    <dbReference type="NCBI Taxonomy" id="29760"/>
    <lineage>
        <taxon>Eukaryota</taxon>
        <taxon>Viridiplantae</taxon>
        <taxon>Streptophyta</taxon>
        <taxon>Embryophyta</taxon>
        <taxon>Tracheophyta</taxon>
        <taxon>Spermatophyta</taxon>
        <taxon>Magnoliopsida</taxon>
        <taxon>eudicotyledons</taxon>
        <taxon>Gunneridae</taxon>
        <taxon>Pentapetalae</taxon>
        <taxon>rosids</taxon>
        <taxon>Vitales</taxon>
        <taxon>Vitaceae</taxon>
        <taxon>Viteae</taxon>
        <taxon>Vitis</taxon>
    </lineage>
</organism>
<dbReference type="PANTHER" id="PTHR11787:SF4">
    <property type="entry name" value="CHM, RAB ESCORT PROTEIN 1"/>
    <property type="match status" value="1"/>
</dbReference>
<proteinExistence type="inferred from homology"/>
<protein>
    <submittedName>
        <fullName evidence="2">Rab escort protein 1</fullName>
    </submittedName>
</protein>
<name>A0A438HMQ5_VITVI</name>
<sequence length="266" mass="29014">MDETPSYPPIEPTDFDLIVVGTGLPQSVIAAAASSAGKSVLHLDSNSFYGSHFSSLNLDEFSSFLTSQSAVHSSHPNPPSSVAADAAEYVALDLKTRPMYSDVEITSHSSDPVEHSRKFNLDVSGPRVLFCADAAVDLMLKSGASQYLEFKSIDASFGVRCRWPVLDRARFKSCDIQRSESLADGEESVNEFFKLIQGHLAASDEAENDSNARISEDDLESPFVEMILYAIAMADYDQDSIEVCKDVLDTKIGIDRLALYHSSVGR</sequence>
<dbReference type="PRINTS" id="PR00891">
    <property type="entry name" value="RABGDIREP"/>
</dbReference>
<dbReference type="Gene3D" id="3.50.50.60">
    <property type="entry name" value="FAD/NAD(P)-binding domain"/>
    <property type="match status" value="1"/>
</dbReference>
<evidence type="ECO:0000313" key="3">
    <source>
        <dbReference type="Proteomes" id="UP000288805"/>
    </source>
</evidence>